<reference evidence="2 3" key="1">
    <citation type="journal article" date="2014" name="BMC Genomics">
        <title>Genome sequencing of four Aureobasidium pullulans varieties: biotechnological potential, stress tolerance, and description of new species.</title>
        <authorList>
            <person name="Gostin Ar C."/>
            <person name="Ohm R.A."/>
            <person name="Kogej T."/>
            <person name="Sonjak S."/>
            <person name="Turk M."/>
            <person name="Zajc J."/>
            <person name="Zalar P."/>
            <person name="Grube M."/>
            <person name="Sun H."/>
            <person name="Han J."/>
            <person name="Sharma A."/>
            <person name="Chiniquy J."/>
            <person name="Ngan C.Y."/>
            <person name="Lipzen A."/>
            <person name="Barry K."/>
            <person name="Grigoriev I.V."/>
            <person name="Gunde-Cimerman N."/>
        </authorList>
    </citation>
    <scope>NUCLEOTIDE SEQUENCE [LARGE SCALE GENOMIC DNA]</scope>
    <source>
        <strain evidence="2 3">EXF-150</strain>
    </source>
</reference>
<dbReference type="Proteomes" id="UP000030706">
    <property type="component" value="Unassembled WGS sequence"/>
</dbReference>
<protein>
    <submittedName>
        <fullName evidence="2">Uncharacterized protein</fullName>
    </submittedName>
</protein>
<keyword evidence="1" id="KW-0472">Membrane</keyword>
<dbReference type="GeneID" id="40752702"/>
<keyword evidence="1" id="KW-0812">Transmembrane</keyword>
<dbReference type="AlphaFoldDB" id="A0A074YPK2"/>
<sequence>MEVIATSPICEGALGVMGFVSCSSSFLLFLLFLHFSSDRTAITYMVSWEKRAWPVYTNLMMSMVALST</sequence>
<dbReference type="EMBL" id="KL584975">
    <property type="protein sequence ID" value="KEQ88786.1"/>
    <property type="molecule type" value="Genomic_DNA"/>
</dbReference>
<keyword evidence="3" id="KW-1185">Reference proteome</keyword>
<evidence type="ECO:0000256" key="1">
    <source>
        <dbReference type="SAM" id="Phobius"/>
    </source>
</evidence>
<accession>A0A074YPK2</accession>
<name>A0A074YPK2_AURPU</name>
<evidence type="ECO:0000313" key="2">
    <source>
        <dbReference type="EMBL" id="KEQ88786.1"/>
    </source>
</evidence>
<dbReference type="RefSeq" id="XP_029764973.1">
    <property type="nucleotide sequence ID" value="XM_029910396.1"/>
</dbReference>
<dbReference type="HOGENOM" id="CLU_2793578_0_0_1"/>
<keyword evidence="1" id="KW-1133">Transmembrane helix</keyword>
<organism evidence="2 3">
    <name type="scientific">Aureobasidium pullulans EXF-150</name>
    <dbReference type="NCBI Taxonomy" id="1043002"/>
    <lineage>
        <taxon>Eukaryota</taxon>
        <taxon>Fungi</taxon>
        <taxon>Dikarya</taxon>
        <taxon>Ascomycota</taxon>
        <taxon>Pezizomycotina</taxon>
        <taxon>Dothideomycetes</taxon>
        <taxon>Dothideomycetidae</taxon>
        <taxon>Dothideales</taxon>
        <taxon>Saccotheciaceae</taxon>
        <taxon>Aureobasidium</taxon>
    </lineage>
</organism>
<proteinExistence type="predicted"/>
<evidence type="ECO:0000313" key="3">
    <source>
        <dbReference type="Proteomes" id="UP000030706"/>
    </source>
</evidence>
<gene>
    <name evidence="2" type="ORF">M438DRAFT_92201</name>
</gene>
<feature type="transmembrane region" description="Helical" evidence="1">
    <location>
        <begin position="12"/>
        <end position="35"/>
    </location>
</feature>